<feature type="compositionally biased region" description="Basic and acidic residues" evidence="1">
    <location>
        <begin position="1"/>
        <end position="15"/>
    </location>
</feature>
<sequence length="113" mass="12024">MAEDRQDKEAGRQEHLTAFSNAASEDAGLQRTGLLLVTIFSYAGMLHATSGRDGFQPTLGDGGDGSLPDSNDDSADYIQLVVQLPSGATITKSNPWDMPHSSMVKAVQSLDEL</sequence>
<evidence type="ECO:0000313" key="3">
    <source>
        <dbReference type="Proteomes" id="UP001438707"/>
    </source>
</evidence>
<protein>
    <submittedName>
        <fullName evidence="2">Uncharacterized protein</fullName>
    </submittedName>
</protein>
<accession>A0AAW1RFH1</accession>
<gene>
    <name evidence="2" type="ORF">WJX74_007438</name>
</gene>
<keyword evidence="3" id="KW-1185">Reference proteome</keyword>
<feature type="region of interest" description="Disordered" evidence="1">
    <location>
        <begin position="51"/>
        <end position="74"/>
    </location>
</feature>
<comment type="caution">
    <text evidence="2">The sequence shown here is derived from an EMBL/GenBank/DDBJ whole genome shotgun (WGS) entry which is preliminary data.</text>
</comment>
<evidence type="ECO:0000256" key="1">
    <source>
        <dbReference type="SAM" id="MobiDB-lite"/>
    </source>
</evidence>
<feature type="region of interest" description="Disordered" evidence="1">
    <location>
        <begin position="1"/>
        <end position="23"/>
    </location>
</feature>
<organism evidence="2 3">
    <name type="scientific">Apatococcus lobatus</name>
    <dbReference type="NCBI Taxonomy" id="904363"/>
    <lineage>
        <taxon>Eukaryota</taxon>
        <taxon>Viridiplantae</taxon>
        <taxon>Chlorophyta</taxon>
        <taxon>core chlorophytes</taxon>
        <taxon>Trebouxiophyceae</taxon>
        <taxon>Chlorellales</taxon>
        <taxon>Chlorellaceae</taxon>
        <taxon>Apatococcus</taxon>
    </lineage>
</organism>
<evidence type="ECO:0000313" key="2">
    <source>
        <dbReference type="EMBL" id="KAK9832349.1"/>
    </source>
</evidence>
<dbReference type="Proteomes" id="UP001438707">
    <property type="component" value="Unassembled WGS sequence"/>
</dbReference>
<proteinExistence type="predicted"/>
<name>A0AAW1RFH1_9CHLO</name>
<reference evidence="2 3" key="1">
    <citation type="journal article" date="2024" name="Nat. Commun.">
        <title>Phylogenomics reveals the evolutionary origins of lichenization in chlorophyte algae.</title>
        <authorList>
            <person name="Puginier C."/>
            <person name="Libourel C."/>
            <person name="Otte J."/>
            <person name="Skaloud P."/>
            <person name="Haon M."/>
            <person name="Grisel S."/>
            <person name="Petersen M."/>
            <person name="Berrin J.G."/>
            <person name="Delaux P.M."/>
            <person name="Dal Grande F."/>
            <person name="Keller J."/>
        </authorList>
    </citation>
    <scope>NUCLEOTIDE SEQUENCE [LARGE SCALE GENOMIC DNA]</scope>
    <source>
        <strain evidence="2 3">SAG 2145</strain>
    </source>
</reference>
<dbReference type="AlphaFoldDB" id="A0AAW1RFH1"/>
<dbReference type="EMBL" id="JALJOS010000012">
    <property type="protein sequence ID" value="KAK9832349.1"/>
    <property type="molecule type" value="Genomic_DNA"/>
</dbReference>